<name>A0ABV5C8T6_9BACL</name>
<keyword evidence="3" id="KW-1185">Reference proteome</keyword>
<gene>
    <name evidence="2" type="ORF">ACE5LO_26540</name>
</gene>
<evidence type="ECO:0000313" key="2">
    <source>
        <dbReference type="EMBL" id="MFB5763923.1"/>
    </source>
</evidence>
<keyword evidence="1" id="KW-0732">Signal</keyword>
<sequence>MKFLHEHAIKTSKSLLAVSLLVLSVSGGVAWASDESDLQSSSQTAEYFVVGETAESALESPNIKITEPPAPPIPHFTQNDVTKVETSSDSSFTTMNQQKYVSVYRDFGLNESIPASMVYTEDNGSAGRWGGTLQRTNIVQYSNYVRVTYSGTVYKDID</sequence>
<feature type="chain" id="PRO_5046948187" evidence="1">
    <location>
        <begin position="33"/>
        <end position="158"/>
    </location>
</feature>
<proteinExistence type="predicted"/>
<accession>A0ABV5C8T6</accession>
<comment type="caution">
    <text evidence="2">The sequence shown here is derived from an EMBL/GenBank/DDBJ whole genome shotgun (WGS) entry which is preliminary data.</text>
</comment>
<evidence type="ECO:0000313" key="3">
    <source>
        <dbReference type="Proteomes" id="UP001580430"/>
    </source>
</evidence>
<reference evidence="2 3" key="1">
    <citation type="submission" date="2024-09" db="EMBL/GenBank/DDBJ databases">
        <title>Paenibacillus zeirhizospherea sp. nov., isolated from surface of the maize (Zea mays) roots in a horticulture field, Hungary.</title>
        <authorList>
            <person name="Marton D."/>
            <person name="Farkas M."/>
            <person name="Bedics A."/>
            <person name="Toth E."/>
            <person name="Tancsics A."/>
            <person name="Boka K."/>
            <person name="Marati G."/>
            <person name="Kriszt B."/>
            <person name="Cserhati M."/>
        </authorList>
    </citation>
    <scope>NUCLEOTIDE SEQUENCE [LARGE SCALE GENOMIC DNA]</scope>
    <source>
        <strain evidence="2 3">JCM 18446</strain>
    </source>
</reference>
<dbReference type="EMBL" id="JBHIRY010000050">
    <property type="protein sequence ID" value="MFB5763923.1"/>
    <property type="molecule type" value="Genomic_DNA"/>
</dbReference>
<dbReference type="Proteomes" id="UP001580430">
    <property type="component" value="Unassembled WGS sequence"/>
</dbReference>
<organism evidence="2 3">
    <name type="scientific">Paenibacillus medicaginis</name>
    <dbReference type="NCBI Taxonomy" id="1470560"/>
    <lineage>
        <taxon>Bacteria</taxon>
        <taxon>Bacillati</taxon>
        <taxon>Bacillota</taxon>
        <taxon>Bacilli</taxon>
        <taxon>Bacillales</taxon>
        <taxon>Paenibacillaceae</taxon>
        <taxon>Paenibacillus</taxon>
    </lineage>
</organism>
<feature type="signal peptide" evidence="1">
    <location>
        <begin position="1"/>
        <end position="32"/>
    </location>
</feature>
<evidence type="ECO:0000256" key="1">
    <source>
        <dbReference type="SAM" id="SignalP"/>
    </source>
</evidence>
<dbReference type="RefSeq" id="WP_375522925.1">
    <property type="nucleotide sequence ID" value="NZ_JBHIRY010000050.1"/>
</dbReference>
<protein>
    <submittedName>
        <fullName evidence="2">Uncharacterized protein</fullName>
    </submittedName>
</protein>